<name>A0AAD2FAP3_9STRA</name>
<dbReference type="Proteomes" id="UP001295423">
    <property type="component" value="Unassembled WGS sequence"/>
</dbReference>
<dbReference type="EMBL" id="CAKOGP040002424">
    <property type="protein sequence ID" value="CAJ1969282.1"/>
    <property type="molecule type" value="Genomic_DNA"/>
</dbReference>
<dbReference type="PANTHER" id="PTHR33050">
    <property type="entry name" value="REVERSE TRANSCRIPTASE DOMAIN-CONTAINING PROTEIN"/>
    <property type="match status" value="1"/>
</dbReference>
<evidence type="ECO:0000313" key="2">
    <source>
        <dbReference type="EMBL" id="CAJ1947693.1"/>
    </source>
</evidence>
<accession>A0AAD2FAP3</accession>
<proteinExistence type="predicted"/>
<evidence type="ECO:0000313" key="3">
    <source>
        <dbReference type="EMBL" id="CAJ1957180.1"/>
    </source>
</evidence>
<keyword evidence="6" id="KW-1185">Reference proteome</keyword>
<dbReference type="InterPro" id="IPR052055">
    <property type="entry name" value="Hepadnavirus_pol/RT"/>
</dbReference>
<dbReference type="EMBL" id="CAKOGP040000001">
    <property type="protein sequence ID" value="CAJ1898069.1"/>
    <property type="molecule type" value="Genomic_DNA"/>
</dbReference>
<comment type="caution">
    <text evidence="1">The sequence shown here is derived from an EMBL/GenBank/DDBJ whole genome shotgun (WGS) entry which is preliminary data.</text>
</comment>
<sequence length="1275" mass="145644">MVPPRRRFHKTPPARIKNRWPGDWDWQYLPIRELPLKTVPCLPWGKEKKFNTPTKTLHENIPGNGQVQPTFMLIAHLVQASNYLDETDYNVLTLVTPALAKNSLLLEFPFSRPWKTTRKRQWGFGKVHKDRYSTHAKVNPRSMIHYAWGFLSTVDRHNVIIALPQWRQYASLRRFASVTSLACLKEPRVLPTTGIPTRLDPTRAKLNSAGLLRFDFLHGDFIRWLGGEYVNSDRDFNAEWDVIDSTLHNKEVPAEYPPLKLEMAYRIQTEGVPIKAQYTTPMSATVLREEYDNHPAVAANSSKVEEKFAKEEWKAYHIHYLRFVFQFIPGLVINPIQWVFDKGKGRICIDCSNGPDDLGSINTYIPKPKQDKSGEQCPPIHYQFAFKRFLRQVLRMRITKPTSPILVHADDIEAAFRRVLYHPDVAVAFAYVYSDYLIVPVGQVFGSRNAPSFYCVLADLREVLATCRVDVPLDKLHALVRKCTIAVDTSTPLCTVPADSHHPPLSVTELVRMYNASYVDDNAVAAFAEHIKQAINHSVMSAFEVFGHGDKRRGDCLQDKKWEPEVTETFLFLGFRINTHNMTVSWPLYKREDLHSQLLDILKRRPRCVSPREMAKIVGIVRSASEIAPWGNFLSFNLQNALTQAAKNAFSDKRSWWTCSRIYLSRVAVATIHQLLETLLAPEDSPLWSRPIALYLDRDYTHRAYSDASYGGLGGWSADFSFLWRLTRDTLVEAGFEMREIKISSNDPALPDGFLHINPLEYLGALINLWICIKCVILLGPIDGGYILALLIDNTTAVSWMSTASRTKDPLLQGLARIGSALLVEASQLLMKVCPKHHPGNQNGAADALSRPQLQGKDHENSLASVIAEWSQLQTCRICLLPFELLSKIALTLKEPPTGDQQELSEHDLQKLDDAGCILVLGTYLRDVKRGDNSKEKEDLKADTLRNYLSTAHKYLQYRLGRPIQVMDPAYGGKQNRYHPFLFQQIHDRRCWQQKNERYEPFTMEMFVALQQWLANSPDPTATFLGKVHCVYDWTRLGIFTGFRASEYSQGDLDRGKLFNTIPHKNDVPKAFRGMPLAMMAIDFRFFDKDYVLIPHHHLVTRYNRGDVVWLELCWRYDKSAFNFVKKRFKITGHQIYCPVDAAVCIIRRKTMLGVPGTCPIGVWSSGTMSSYHFLKSREVSEVMRRSVDLAYPNPNHYMRINRHLIVPHSNRVTAAVCLQKGGANNDEIAFRLRWLPSSVPTYLRDCFQSIGDTLERTIQGAMKLTFSSSSSPSS</sequence>
<dbReference type="PANTHER" id="PTHR33050:SF7">
    <property type="entry name" value="RIBONUCLEASE H"/>
    <property type="match status" value="1"/>
</dbReference>
<evidence type="ECO:0008006" key="7">
    <source>
        <dbReference type="Google" id="ProtNLM"/>
    </source>
</evidence>
<gene>
    <name evidence="2" type="ORF">CYCCA115_LOCUS11261</name>
    <name evidence="3" type="ORF">CYCCA115_LOCUS16586</name>
    <name evidence="4" type="ORF">CYCCA115_LOCUS23565</name>
    <name evidence="5" type="ORF">CYCCA115_LOCUS23627</name>
    <name evidence="1" type="ORF">CYCCA115_LOCUS240</name>
</gene>
<evidence type="ECO:0000313" key="4">
    <source>
        <dbReference type="EMBL" id="CAJ1969158.1"/>
    </source>
</evidence>
<dbReference type="EMBL" id="CAKOGP040001736">
    <property type="protein sequence ID" value="CAJ1947693.1"/>
    <property type="molecule type" value="Genomic_DNA"/>
</dbReference>
<protein>
    <recommendedName>
        <fullName evidence="7">Reverse transcriptase domain-containing protein</fullName>
    </recommendedName>
</protein>
<dbReference type="AlphaFoldDB" id="A0AAD2FAP3"/>
<organism evidence="1 6">
    <name type="scientific">Cylindrotheca closterium</name>
    <dbReference type="NCBI Taxonomy" id="2856"/>
    <lineage>
        <taxon>Eukaryota</taxon>
        <taxon>Sar</taxon>
        <taxon>Stramenopiles</taxon>
        <taxon>Ochrophyta</taxon>
        <taxon>Bacillariophyta</taxon>
        <taxon>Bacillariophyceae</taxon>
        <taxon>Bacillariophycidae</taxon>
        <taxon>Bacillariales</taxon>
        <taxon>Bacillariaceae</taxon>
        <taxon>Cylindrotheca</taxon>
    </lineage>
</organism>
<evidence type="ECO:0000313" key="5">
    <source>
        <dbReference type="EMBL" id="CAJ1969282.1"/>
    </source>
</evidence>
<dbReference type="EMBL" id="CAKOGP040002424">
    <property type="protein sequence ID" value="CAJ1969158.1"/>
    <property type="molecule type" value="Genomic_DNA"/>
</dbReference>
<evidence type="ECO:0000313" key="6">
    <source>
        <dbReference type="Proteomes" id="UP001295423"/>
    </source>
</evidence>
<reference evidence="1" key="1">
    <citation type="submission" date="2023-08" db="EMBL/GenBank/DDBJ databases">
        <authorList>
            <person name="Audoor S."/>
            <person name="Bilcke G."/>
        </authorList>
    </citation>
    <scope>NUCLEOTIDE SEQUENCE</scope>
</reference>
<evidence type="ECO:0000313" key="1">
    <source>
        <dbReference type="EMBL" id="CAJ1898069.1"/>
    </source>
</evidence>
<dbReference type="EMBL" id="CAKOGP040001936">
    <property type="protein sequence ID" value="CAJ1957180.1"/>
    <property type="molecule type" value="Genomic_DNA"/>
</dbReference>